<evidence type="ECO:0000256" key="1">
    <source>
        <dbReference type="SAM" id="MobiDB-lite"/>
    </source>
</evidence>
<feature type="compositionally biased region" description="Low complexity" evidence="1">
    <location>
        <begin position="1"/>
        <end position="20"/>
    </location>
</feature>
<proteinExistence type="predicted"/>
<reference evidence="2" key="1">
    <citation type="submission" date="2020-02" db="EMBL/GenBank/DDBJ databases">
        <authorList>
            <person name="Meier V. D."/>
        </authorList>
    </citation>
    <scope>NUCLEOTIDE SEQUENCE</scope>
    <source>
        <strain evidence="2">AVDCRST_MAG49</strain>
    </source>
</reference>
<evidence type="ECO:0000313" key="2">
    <source>
        <dbReference type="EMBL" id="CAA9570875.1"/>
    </source>
</evidence>
<name>A0A6J4V835_9BACT</name>
<feature type="region of interest" description="Disordered" evidence="1">
    <location>
        <begin position="101"/>
        <end position="200"/>
    </location>
</feature>
<dbReference type="AlphaFoldDB" id="A0A6J4V835"/>
<organism evidence="2">
    <name type="scientific">uncultured Thermomicrobiales bacterium</name>
    <dbReference type="NCBI Taxonomy" id="1645740"/>
    <lineage>
        <taxon>Bacteria</taxon>
        <taxon>Pseudomonadati</taxon>
        <taxon>Thermomicrobiota</taxon>
        <taxon>Thermomicrobia</taxon>
        <taxon>Thermomicrobiales</taxon>
        <taxon>environmental samples</taxon>
    </lineage>
</organism>
<feature type="non-terminal residue" evidence="2">
    <location>
        <position position="200"/>
    </location>
</feature>
<feature type="compositionally biased region" description="Basic and acidic residues" evidence="1">
    <location>
        <begin position="125"/>
        <end position="149"/>
    </location>
</feature>
<feature type="compositionally biased region" description="Low complexity" evidence="1">
    <location>
        <begin position="168"/>
        <end position="188"/>
    </location>
</feature>
<feature type="non-terminal residue" evidence="2">
    <location>
        <position position="1"/>
    </location>
</feature>
<gene>
    <name evidence="2" type="ORF">AVDCRST_MAG49-3596</name>
</gene>
<feature type="region of interest" description="Disordered" evidence="1">
    <location>
        <begin position="1"/>
        <end position="30"/>
    </location>
</feature>
<accession>A0A6J4V835</accession>
<dbReference type="EMBL" id="CADCWG010000250">
    <property type="protein sequence ID" value="CAA9570875.1"/>
    <property type="molecule type" value="Genomic_DNA"/>
</dbReference>
<protein>
    <submittedName>
        <fullName evidence="2">Uncharacterized protein</fullName>
    </submittedName>
</protein>
<feature type="compositionally biased region" description="Basic residues" evidence="1">
    <location>
        <begin position="150"/>
        <end position="167"/>
    </location>
</feature>
<feature type="compositionally biased region" description="Basic and acidic residues" evidence="1">
    <location>
        <begin position="190"/>
        <end position="200"/>
    </location>
</feature>
<feature type="region of interest" description="Disordered" evidence="1">
    <location>
        <begin position="43"/>
        <end position="88"/>
    </location>
</feature>
<sequence>GDDPAAVPDDAGGGALLLPPQRDDRAPLLPVRQADLPALWRAHPGRSALPGLRRRAGPADVPHRTRCPRPGRGRGAGGGAATRPAVGPRAELAVLLLAGDRLRGGGGHGPDRQGQAWPRPPTPGDGHHPARPGDRPGRARPAAGRDPRRPQRARLGHLHPWHRRGVRVPRLGRPGAPARADPGPGLRRPGARDRLDPLPV</sequence>